<dbReference type="Proteomes" id="UP000199707">
    <property type="component" value="Unassembled WGS sequence"/>
</dbReference>
<dbReference type="AlphaFoldDB" id="A0A1G4X2D7"/>
<feature type="domain" description="DinB-like" evidence="1">
    <location>
        <begin position="42"/>
        <end position="170"/>
    </location>
</feature>
<sequence>MSTDPVTPDTKDWTWVLDRRCPDCGFDPARVAHTDVAERIATDATHWVDRLTRSGVRQRPAPDVWSILEYGCHIRDVHRIFAHRVRLMLTEDAPRFPNWDQDATALADDYGAQDPAVVALELFDAATTVSDTYRSVPDDAWSRRGLRSNGSEFTIATIALYHLHDIAHHAWDVTGELF</sequence>
<accession>A0A1G4X2D7</accession>
<dbReference type="Gene3D" id="1.20.120.450">
    <property type="entry name" value="dinb family like domain"/>
    <property type="match status" value="1"/>
</dbReference>
<dbReference type="RefSeq" id="WP_090364417.1">
    <property type="nucleotide sequence ID" value="NZ_FMUB01000019.1"/>
</dbReference>
<reference evidence="3" key="1">
    <citation type="submission" date="2016-10" db="EMBL/GenBank/DDBJ databases">
        <authorList>
            <person name="Varghese N."/>
            <person name="Submissions S."/>
        </authorList>
    </citation>
    <scope>NUCLEOTIDE SEQUENCE [LARGE SCALE GENOMIC DNA]</scope>
    <source>
        <strain evidence="3">UNC267MFSha1.1M11</strain>
    </source>
</reference>
<evidence type="ECO:0000259" key="1">
    <source>
        <dbReference type="Pfam" id="PF12867"/>
    </source>
</evidence>
<dbReference type="Pfam" id="PF12867">
    <property type="entry name" value="DinB_2"/>
    <property type="match status" value="1"/>
</dbReference>
<evidence type="ECO:0000313" key="2">
    <source>
        <dbReference type="EMBL" id="SCX33844.1"/>
    </source>
</evidence>
<name>A0A1G4X2D7_9MYCO</name>
<dbReference type="EMBL" id="FMUB01000019">
    <property type="protein sequence ID" value="SCX33844.1"/>
    <property type="molecule type" value="Genomic_DNA"/>
</dbReference>
<proteinExistence type="predicted"/>
<protein>
    <submittedName>
        <fullName evidence="2">DinB superfamily protein</fullName>
    </submittedName>
</protein>
<dbReference type="InterPro" id="IPR024775">
    <property type="entry name" value="DinB-like"/>
</dbReference>
<gene>
    <name evidence="2" type="ORF">SAMN02799620_06084</name>
</gene>
<evidence type="ECO:0000313" key="3">
    <source>
        <dbReference type="Proteomes" id="UP000199707"/>
    </source>
</evidence>
<organism evidence="2 3">
    <name type="scientific">Mycolicibacterium fluoranthenivorans</name>
    <dbReference type="NCBI Taxonomy" id="258505"/>
    <lineage>
        <taxon>Bacteria</taxon>
        <taxon>Bacillati</taxon>
        <taxon>Actinomycetota</taxon>
        <taxon>Actinomycetes</taxon>
        <taxon>Mycobacteriales</taxon>
        <taxon>Mycobacteriaceae</taxon>
        <taxon>Mycolicibacterium</taxon>
    </lineage>
</organism>
<dbReference type="InterPro" id="IPR034660">
    <property type="entry name" value="DinB/YfiT-like"/>
</dbReference>
<dbReference type="STRING" id="1502745.SAMN02799620_06084"/>
<dbReference type="SUPFAM" id="SSF109854">
    <property type="entry name" value="DinB/YfiT-like putative metalloenzymes"/>
    <property type="match status" value="1"/>
</dbReference>